<dbReference type="PATRIC" id="fig|363754.4.peg.6732"/>
<feature type="transmembrane region" description="Helical" evidence="6">
    <location>
        <begin position="206"/>
        <end position="227"/>
    </location>
</feature>
<comment type="caution">
    <text evidence="7">The sequence shown here is derived from an EMBL/GenBank/DDBJ whole genome shotgun (WGS) entry which is preliminary data.</text>
</comment>
<dbReference type="AlphaFoldDB" id="N6UPZ3"/>
<dbReference type="EMBL" id="AQHN01000095">
    <property type="protein sequence ID" value="ENN83820.1"/>
    <property type="molecule type" value="Genomic_DNA"/>
</dbReference>
<dbReference type="InterPro" id="IPR007688">
    <property type="entry name" value="Conjugal_tfr_TrbL/VirB6"/>
</dbReference>
<geneLocation type="plasmid" evidence="7">
    <name>pPRF81a</name>
</geneLocation>
<keyword evidence="4 6" id="KW-1133">Transmembrane helix</keyword>
<dbReference type="Pfam" id="PF04610">
    <property type="entry name" value="TrbL"/>
    <property type="match status" value="1"/>
</dbReference>
<proteinExistence type="inferred from homology"/>
<evidence type="ECO:0000256" key="1">
    <source>
        <dbReference type="ARBA" id="ARBA00004141"/>
    </source>
</evidence>
<reference evidence="7 8" key="1">
    <citation type="journal article" date="2012" name="BMC Genomics">
        <title>Genomic basis of broad host range and environmental adaptability of Rhizobium tropici CIAT 899 and Rhizobium sp. PRF 81 which are used in inoculants for common bean (Phaseolus vulgaris L.).</title>
        <authorList>
            <person name="Ormeno-Orrillo E."/>
            <person name="Menna P."/>
            <person name="Almeida L.G."/>
            <person name="Ollero F.J."/>
            <person name="Nicolas M.F."/>
            <person name="Pains Rodrigues E."/>
            <person name="Shigueyoshi Nakatani A."/>
            <person name="Silva Batista J.S."/>
            <person name="Oliveira Chueire L.M."/>
            <person name="Souza R.C."/>
            <person name="Ribeiro Vasconcelos A.T."/>
            <person name="Megias M."/>
            <person name="Hungria M."/>
            <person name="Martinez-Romero E."/>
        </authorList>
    </citation>
    <scope>NUCLEOTIDE SEQUENCE [LARGE SCALE GENOMIC DNA]</scope>
    <source>
        <strain evidence="7 8">PRF 81</strain>
        <plasmid evidence="7">pPRF81a</plasmid>
    </source>
</reference>
<dbReference type="RefSeq" id="WP_004129405.1">
    <property type="nucleotide sequence ID" value="NZ_AQHN01000095.1"/>
</dbReference>
<evidence type="ECO:0000256" key="3">
    <source>
        <dbReference type="ARBA" id="ARBA00022692"/>
    </source>
</evidence>
<sequence length="334" mass="34572">MANDIFDTLFGKVDSMGTSAVQSMYEALATYLGPIFLAALTVYVIWWGYEMLFGRAPMTAGAFVWKFGRAFIAYSLIVSWATYQPLIVTPLVQAPNAVASIVCEAAGGEGCGTGGSSMGQSLSDIWHAGMSGASAVAAQGGVTAFWLYFIAGAIIIFVLILCATAAVILIMGKMTMFILLGIGPIVLCCALFNITSGVVDGWIRSLATYSLLPILVYTVLGLMTTLLGNTVTALQSGEPTLGTVTPFIFMCMATTLMLKEVVGLAAAIAGGGPRIDSSTSSGLLMMRTGALLGATGAWRGGRALWSQFSGPPATVSDGSASAAQVMSAAVNARK</sequence>
<accession>N6UPZ3</accession>
<comment type="subcellular location">
    <subcellularLocation>
        <location evidence="1">Membrane</location>
        <topology evidence="1">Multi-pass membrane protein</topology>
    </subcellularLocation>
</comment>
<evidence type="ECO:0000256" key="2">
    <source>
        <dbReference type="ARBA" id="ARBA00007802"/>
    </source>
</evidence>
<keyword evidence="5 6" id="KW-0472">Membrane</keyword>
<name>N6UPZ3_9HYPH</name>
<protein>
    <submittedName>
        <fullName evidence="7">Type IV secretion system protein virB6</fullName>
    </submittedName>
</protein>
<dbReference type="Proteomes" id="UP000012429">
    <property type="component" value="Unassembled WGS sequence"/>
</dbReference>
<keyword evidence="8" id="KW-1185">Reference proteome</keyword>
<evidence type="ECO:0000313" key="8">
    <source>
        <dbReference type="Proteomes" id="UP000012429"/>
    </source>
</evidence>
<evidence type="ECO:0000256" key="6">
    <source>
        <dbReference type="SAM" id="Phobius"/>
    </source>
</evidence>
<organism evidence="7 8">
    <name type="scientific">Rhizobium freirei PRF 81</name>
    <dbReference type="NCBI Taxonomy" id="363754"/>
    <lineage>
        <taxon>Bacteria</taxon>
        <taxon>Pseudomonadati</taxon>
        <taxon>Pseudomonadota</taxon>
        <taxon>Alphaproteobacteria</taxon>
        <taxon>Hyphomicrobiales</taxon>
        <taxon>Rhizobiaceae</taxon>
        <taxon>Rhizobium/Agrobacterium group</taxon>
        <taxon>Rhizobium</taxon>
    </lineage>
</organism>
<comment type="similarity">
    <text evidence="2">Belongs to the TrbL/VirB6 family.</text>
</comment>
<feature type="transmembrane region" description="Helical" evidence="6">
    <location>
        <begin position="145"/>
        <end position="170"/>
    </location>
</feature>
<dbReference type="GO" id="GO:0030255">
    <property type="term" value="P:protein secretion by the type IV secretion system"/>
    <property type="evidence" value="ECO:0007669"/>
    <property type="project" value="InterPro"/>
</dbReference>
<evidence type="ECO:0000313" key="7">
    <source>
        <dbReference type="EMBL" id="ENN83820.1"/>
    </source>
</evidence>
<gene>
    <name evidence="7" type="ORF">RHSP_41264</name>
</gene>
<keyword evidence="3 6" id="KW-0812">Transmembrane</keyword>
<evidence type="ECO:0000256" key="4">
    <source>
        <dbReference type="ARBA" id="ARBA00022989"/>
    </source>
</evidence>
<feature type="transmembrane region" description="Helical" evidence="6">
    <location>
        <begin position="176"/>
        <end position="194"/>
    </location>
</feature>
<dbReference type="GO" id="GO:0016020">
    <property type="term" value="C:membrane"/>
    <property type="evidence" value="ECO:0007669"/>
    <property type="project" value="UniProtKB-SubCell"/>
</dbReference>
<feature type="transmembrane region" description="Helical" evidence="6">
    <location>
        <begin position="28"/>
        <end position="49"/>
    </location>
</feature>
<evidence type="ECO:0000256" key="5">
    <source>
        <dbReference type="ARBA" id="ARBA00023136"/>
    </source>
</evidence>
<keyword evidence="7" id="KW-0614">Plasmid</keyword>